<feature type="domain" description="Pyridoxamine 5'-phosphate oxidase N-terminal" evidence="1">
    <location>
        <begin position="52"/>
        <end position="172"/>
    </location>
</feature>
<reference evidence="3" key="1">
    <citation type="journal article" date="2019" name="Int. J. Syst. Evol. Microbiol.">
        <title>The Global Catalogue of Microorganisms (GCM) 10K type strain sequencing project: providing services to taxonomists for standard genome sequencing and annotation.</title>
        <authorList>
            <consortium name="The Broad Institute Genomics Platform"/>
            <consortium name="The Broad Institute Genome Sequencing Center for Infectious Disease"/>
            <person name="Wu L."/>
            <person name="Ma J."/>
        </authorList>
    </citation>
    <scope>NUCLEOTIDE SEQUENCE [LARGE SCALE GENOMIC DNA]</scope>
    <source>
        <strain evidence="3">ICMP 257</strain>
    </source>
</reference>
<protein>
    <submittedName>
        <fullName evidence="2">MSMEG_1061 family FMN-dependent PPOX-type flavoprotein</fullName>
    </submittedName>
</protein>
<dbReference type="EMBL" id="JBHSJE010000001">
    <property type="protein sequence ID" value="MFC4976942.1"/>
    <property type="molecule type" value="Genomic_DNA"/>
</dbReference>
<dbReference type="PANTHER" id="PTHR42815">
    <property type="entry name" value="FAD-BINDING, PUTATIVE (AFU_ORTHOLOGUE AFUA_6G07600)-RELATED"/>
    <property type="match status" value="1"/>
</dbReference>
<evidence type="ECO:0000313" key="3">
    <source>
        <dbReference type="Proteomes" id="UP001595908"/>
    </source>
</evidence>
<organism evidence="2 3">
    <name type="scientific">Streptomyces atroolivaceus</name>
    <dbReference type="NCBI Taxonomy" id="66869"/>
    <lineage>
        <taxon>Bacteria</taxon>
        <taxon>Bacillati</taxon>
        <taxon>Actinomycetota</taxon>
        <taxon>Actinomycetes</taxon>
        <taxon>Kitasatosporales</taxon>
        <taxon>Streptomycetaceae</taxon>
        <taxon>Streptomyces</taxon>
    </lineage>
</organism>
<sequence length="201" mass="21612">MSNAAPATVTAAPVGTADPLAGAVPLRSAEQLREILGEPWPIVIEKVHDELTEADLDLLARAPFCAVSTSDADGNCDTSPRGGEPGFTRVLDPRTLVLPDLPGNRRGDSFHNILSNPHVGLLYLIPGVMTVLRINGRARVLTDAPVFDEMKVRGRRPDLALVVDIDEIYLHCPASLKRSGVWAPETWEEQPAKKSGAGTPR</sequence>
<dbReference type="GeneID" id="31232629"/>
<accession>A0ABV9V1C2</accession>
<keyword evidence="3" id="KW-1185">Reference proteome</keyword>
<comment type="caution">
    <text evidence="2">The sequence shown here is derived from an EMBL/GenBank/DDBJ whole genome shotgun (WGS) entry which is preliminary data.</text>
</comment>
<dbReference type="InterPro" id="IPR024029">
    <property type="entry name" value="Pyridox_Oxase_FMN-dep"/>
</dbReference>
<gene>
    <name evidence="2" type="ORF">ACFPL4_01025</name>
</gene>
<dbReference type="PANTHER" id="PTHR42815:SF2">
    <property type="entry name" value="FAD-BINDING, PUTATIVE (AFU_ORTHOLOGUE AFUA_6G07600)-RELATED"/>
    <property type="match status" value="1"/>
</dbReference>
<dbReference type="Gene3D" id="2.30.110.10">
    <property type="entry name" value="Electron Transport, Fmn-binding Protein, Chain A"/>
    <property type="match status" value="1"/>
</dbReference>
<dbReference type="InterPro" id="IPR011576">
    <property type="entry name" value="Pyridox_Oxase_N"/>
</dbReference>
<evidence type="ECO:0000313" key="2">
    <source>
        <dbReference type="EMBL" id="MFC4976942.1"/>
    </source>
</evidence>
<name>A0ABV9V1C2_STRAZ</name>
<dbReference type="SUPFAM" id="SSF50475">
    <property type="entry name" value="FMN-binding split barrel"/>
    <property type="match status" value="1"/>
</dbReference>
<dbReference type="Pfam" id="PF01243">
    <property type="entry name" value="PNPOx_N"/>
    <property type="match status" value="1"/>
</dbReference>
<dbReference type="NCBIfam" id="TIGR04025">
    <property type="entry name" value="PPOX_FMN_DR2398"/>
    <property type="match status" value="1"/>
</dbReference>
<evidence type="ECO:0000259" key="1">
    <source>
        <dbReference type="Pfam" id="PF01243"/>
    </source>
</evidence>
<dbReference type="Proteomes" id="UP001595908">
    <property type="component" value="Unassembled WGS sequence"/>
</dbReference>
<proteinExistence type="predicted"/>
<dbReference type="InterPro" id="IPR012349">
    <property type="entry name" value="Split_barrel_FMN-bd"/>
</dbReference>
<dbReference type="RefSeq" id="WP_033298581.1">
    <property type="nucleotide sequence ID" value="NZ_JBFAGR010000001.1"/>
</dbReference>